<protein>
    <recommendedName>
        <fullName evidence="3">PAS domain-containing protein</fullName>
    </recommendedName>
</protein>
<proteinExistence type="predicted"/>
<accession>A0ABQ6AZQ1</accession>
<organism evidence="1 2">
    <name type="scientific">Bradyrhizobium iriomotense</name>
    <dbReference type="NCBI Taxonomy" id="441950"/>
    <lineage>
        <taxon>Bacteria</taxon>
        <taxon>Pseudomonadati</taxon>
        <taxon>Pseudomonadota</taxon>
        <taxon>Alphaproteobacteria</taxon>
        <taxon>Hyphomicrobiales</taxon>
        <taxon>Nitrobacteraceae</taxon>
        <taxon>Bradyrhizobium</taxon>
    </lineage>
</organism>
<evidence type="ECO:0000313" key="2">
    <source>
        <dbReference type="Proteomes" id="UP001156905"/>
    </source>
</evidence>
<sequence length="139" mass="16042">MVIFWNLKRPRGSQEVTLSELARLQDFAPERLVSDPVRRVAEANQRACDLMFSAQRLFLDETVFVANELLDRTQTETHLFAEFISKLAGSHSVKDWKTLCAECGQHQLDFIRRDCDRIFRHGDRVIATTTGLFNVTSRN</sequence>
<name>A0ABQ6AZQ1_9BRAD</name>
<gene>
    <name evidence="1" type="ORF">GCM10007857_20990</name>
</gene>
<reference evidence="2" key="1">
    <citation type="journal article" date="2019" name="Int. J. Syst. Evol. Microbiol.">
        <title>The Global Catalogue of Microorganisms (GCM) 10K type strain sequencing project: providing services to taxonomists for standard genome sequencing and annotation.</title>
        <authorList>
            <consortium name="The Broad Institute Genomics Platform"/>
            <consortium name="The Broad Institute Genome Sequencing Center for Infectious Disease"/>
            <person name="Wu L."/>
            <person name="Ma J."/>
        </authorList>
    </citation>
    <scope>NUCLEOTIDE SEQUENCE [LARGE SCALE GENOMIC DNA]</scope>
    <source>
        <strain evidence="2">NBRC 102520</strain>
    </source>
</reference>
<keyword evidence="2" id="KW-1185">Reference proteome</keyword>
<comment type="caution">
    <text evidence="1">The sequence shown here is derived from an EMBL/GenBank/DDBJ whole genome shotgun (WGS) entry which is preliminary data.</text>
</comment>
<evidence type="ECO:0008006" key="3">
    <source>
        <dbReference type="Google" id="ProtNLM"/>
    </source>
</evidence>
<dbReference type="Proteomes" id="UP001156905">
    <property type="component" value="Unassembled WGS sequence"/>
</dbReference>
<evidence type="ECO:0000313" key="1">
    <source>
        <dbReference type="EMBL" id="GLR85388.1"/>
    </source>
</evidence>
<dbReference type="EMBL" id="BSOW01000006">
    <property type="protein sequence ID" value="GLR85388.1"/>
    <property type="molecule type" value="Genomic_DNA"/>
</dbReference>